<keyword evidence="10" id="KW-1185">Reference proteome</keyword>
<evidence type="ECO:0000259" key="8">
    <source>
        <dbReference type="Pfam" id="PF12704"/>
    </source>
</evidence>
<evidence type="ECO:0000259" key="7">
    <source>
        <dbReference type="Pfam" id="PF02687"/>
    </source>
</evidence>
<dbReference type="InterPro" id="IPR003838">
    <property type="entry name" value="ABC3_permease_C"/>
</dbReference>
<evidence type="ECO:0000256" key="4">
    <source>
        <dbReference type="ARBA" id="ARBA00022989"/>
    </source>
</evidence>
<dbReference type="Pfam" id="PF12704">
    <property type="entry name" value="MacB_PCD"/>
    <property type="match status" value="1"/>
</dbReference>
<evidence type="ECO:0000256" key="2">
    <source>
        <dbReference type="ARBA" id="ARBA00022475"/>
    </source>
</evidence>
<evidence type="ECO:0000313" key="10">
    <source>
        <dbReference type="Proteomes" id="UP000614272"/>
    </source>
</evidence>
<evidence type="ECO:0000256" key="6">
    <source>
        <dbReference type="SAM" id="Phobius"/>
    </source>
</evidence>
<feature type="transmembrane region" description="Helical" evidence="6">
    <location>
        <begin position="310"/>
        <end position="337"/>
    </location>
</feature>
<feature type="transmembrane region" description="Helical" evidence="6">
    <location>
        <begin position="764"/>
        <end position="783"/>
    </location>
</feature>
<dbReference type="Pfam" id="PF02687">
    <property type="entry name" value="FtsX"/>
    <property type="match status" value="2"/>
</dbReference>
<organism evidence="9 10">
    <name type="scientific">Lacimicrobium alkaliphilum</name>
    <dbReference type="NCBI Taxonomy" id="1526571"/>
    <lineage>
        <taxon>Bacteria</taxon>
        <taxon>Pseudomonadati</taxon>
        <taxon>Pseudomonadota</taxon>
        <taxon>Gammaproteobacteria</taxon>
        <taxon>Alteromonadales</taxon>
        <taxon>Alteromonadaceae</taxon>
        <taxon>Lacimicrobium</taxon>
    </lineage>
</organism>
<keyword evidence="2" id="KW-1003">Cell membrane</keyword>
<evidence type="ECO:0000313" key="9">
    <source>
        <dbReference type="EMBL" id="GGD55281.1"/>
    </source>
</evidence>
<feature type="transmembrane region" description="Helical" evidence="6">
    <location>
        <begin position="423"/>
        <end position="448"/>
    </location>
</feature>
<dbReference type="EMBL" id="BMGJ01000002">
    <property type="protein sequence ID" value="GGD55281.1"/>
    <property type="molecule type" value="Genomic_DNA"/>
</dbReference>
<feature type="domain" description="MacB-like periplasmic core" evidence="8">
    <location>
        <begin position="29"/>
        <end position="203"/>
    </location>
</feature>
<dbReference type="Proteomes" id="UP000614272">
    <property type="component" value="Unassembled WGS sequence"/>
</dbReference>
<evidence type="ECO:0000256" key="1">
    <source>
        <dbReference type="ARBA" id="ARBA00004651"/>
    </source>
</evidence>
<feature type="transmembrane region" description="Helical" evidence="6">
    <location>
        <begin position="357"/>
        <end position="376"/>
    </location>
</feature>
<feature type="transmembrane region" description="Helical" evidence="6">
    <location>
        <begin position="803"/>
        <end position="829"/>
    </location>
</feature>
<feature type="domain" description="ABC3 transporter permease C-terminal" evidence="7">
    <location>
        <begin position="266"/>
        <end position="384"/>
    </location>
</feature>
<evidence type="ECO:0000256" key="5">
    <source>
        <dbReference type="ARBA" id="ARBA00023136"/>
    </source>
</evidence>
<feature type="domain" description="ABC3 transporter permease C-terminal" evidence="7">
    <location>
        <begin position="719"/>
        <end position="832"/>
    </location>
</feature>
<dbReference type="PANTHER" id="PTHR30287">
    <property type="entry name" value="MEMBRANE COMPONENT OF PREDICTED ABC SUPERFAMILY METABOLITE UPTAKE TRANSPORTER"/>
    <property type="match status" value="1"/>
</dbReference>
<dbReference type="RefSeq" id="WP_099032955.1">
    <property type="nucleotide sequence ID" value="NZ_BMGJ01000002.1"/>
</dbReference>
<comment type="subcellular location">
    <subcellularLocation>
        <location evidence="1">Cell membrane</location>
        <topology evidence="1">Multi-pass membrane protein</topology>
    </subcellularLocation>
</comment>
<keyword evidence="3 6" id="KW-0812">Transmembrane</keyword>
<feature type="transmembrane region" description="Helical" evidence="6">
    <location>
        <begin position="713"/>
        <end position="734"/>
    </location>
</feature>
<dbReference type="InterPro" id="IPR038766">
    <property type="entry name" value="Membrane_comp_ABC_pdt"/>
</dbReference>
<comment type="caution">
    <text evidence="9">The sequence shown here is derived from an EMBL/GenBank/DDBJ whole genome shotgun (WGS) entry which is preliminary data.</text>
</comment>
<keyword evidence="5 6" id="KW-0472">Membrane</keyword>
<name>A0ABQ1R1X4_9ALTE</name>
<keyword evidence="4 6" id="KW-1133">Transmembrane helix</keyword>
<dbReference type="InterPro" id="IPR025857">
    <property type="entry name" value="MacB_PCD"/>
</dbReference>
<proteinExistence type="predicted"/>
<feature type="transmembrane region" description="Helical" evidence="6">
    <location>
        <begin position="263"/>
        <end position="283"/>
    </location>
</feature>
<reference evidence="10" key="1">
    <citation type="journal article" date="2019" name="Int. J. Syst. Evol. Microbiol.">
        <title>The Global Catalogue of Microorganisms (GCM) 10K type strain sequencing project: providing services to taxonomists for standard genome sequencing and annotation.</title>
        <authorList>
            <consortium name="The Broad Institute Genomics Platform"/>
            <consortium name="The Broad Institute Genome Sequencing Center for Infectious Disease"/>
            <person name="Wu L."/>
            <person name="Ma J."/>
        </authorList>
    </citation>
    <scope>NUCLEOTIDE SEQUENCE [LARGE SCALE GENOMIC DNA]</scope>
    <source>
        <strain evidence="10">CGMCC 1.12923</strain>
    </source>
</reference>
<gene>
    <name evidence="9" type="primary">ybbP</name>
    <name evidence="9" type="ORF">GCM10011357_08740</name>
</gene>
<feature type="transmembrane region" description="Helical" evidence="6">
    <location>
        <begin position="476"/>
        <end position="494"/>
    </location>
</feature>
<evidence type="ECO:0000256" key="3">
    <source>
        <dbReference type="ARBA" id="ARBA00022692"/>
    </source>
</evidence>
<feature type="transmembrane region" description="Helical" evidence="6">
    <location>
        <begin position="26"/>
        <end position="46"/>
    </location>
</feature>
<feature type="transmembrane region" description="Helical" evidence="6">
    <location>
        <begin position="396"/>
        <end position="417"/>
    </location>
</feature>
<protein>
    <submittedName>
        <fullName evidence="9">ABC transporter permease</fullName>
    </submittedName>
</protein>
<sequence>MSASPNNAAWTLSWRLFRHEARRGELTVILLAIVLSVAAVLSLSLFSERLQSALTDRTAEFLAADRLLGSDKPVPDEWLDKAREQGLNLAQRVQMRSMVFANDELMLADVRAVDNAYPLKGTIKLADEPFGLGKPVNGLPGAGEVWLDSRLFQVLGIEKGDKVEIGEREFLVSAVISELPDGGFNVFGGDPLVLMPLKDLAATGISGPGSRTDYDYMFSGEDAALDAYYEWLEPKLDRELHYWRSVKDDDSPLGRSVRRAEQYFLLASLLAIVLASVSIAVAAQRYSHRHYDPVAIMKTLGASGAMVRKIYLLQVIFIATLGIVIGSLLGFSAQYVVAELIAEKVPVALDNWHWRPFFIAIFTGVVCAMLFSLYPLMKLFSVPPLRVLRRDLGANVGSRIIQFIAAGSAIFVLMWAYSGDLKISLILLVTGLVLAMALMAVTMGLIWLGRKLGQGRMGAWQLAWARIQRRAMDNSVQLISFAITIMLLLVVLVMRNDMVRQWQEQLPKGTPNYFMINITDQQRPVVESHFSERGLEMDKFYPVVRGRFVAINEETIRTDVTKEDDDSGRRGLGREANLTWSSTLQQENRVVAGNWHGDTQSSDKPYQVSVESKVAERLEIKLGDVLRFNIGSEVVEAEVGSLREVNWQTMQPNFFFVLEPAAMQAFSPTYITSFHLPTEQKAQLGELMSPFSTVTLFDVDARINQLRSIVSQVSLAVEFILVLVLCAGALVLVAQVQSSMDERQQELAILRTLGAKGMMIRMSVIAEFVIIGIVAGGMAAMANELALYLLQSQVFNMQTTVHWQYWLLAPITGALVVGVLGAISCWRLLSLNTSQLLRRMV</sequence>
<dbReference type="PANTHER" id="PTHR30287:SF1">
    <property type="entry name" value="INNER MEMBRANE PROTEIN"/>
    <property type="match status" value="1"/>
</dbReference>
<accession>A0ABQ1R1X4</accession>